<reference evidence="8" key="1">
    <citation type="submission" date="2021-01" db="UniProtKB">
        <authorList>
            <consortium name="EnsemblMetazoa"/>
        </authorList>
    </citation>
    <scope>IDENTIFICATION</scope>
</reference>
<keyword evidence="6" id="KW-0206">Cytoskeleton</keyword>
<dbReference type="PANTHER" id="PTHR21500:SF0">
    <property type="entry name" value="TUBULIN-SPECIFIC CHAPERONE A"/>
    <property type="match status" value="1"/>
</dbReference>
<dbReference type="CTD" id="6902"/>
<keyword evidence="7" id="KW-0175">Coiled coil</keyword>
<evidence type="ECO:0000256" key="4">
    <source>
        <dbReference type="ARBA" id="ARBA00023186"/>
    </source>
</evidence>
<comment type="function">
    <text evidence="1">Tubulin-folding protein; involved in the early step of the tubulin folding pathway.</text>
</comment>
<keyword evidence="4 6" id="KW-0143">Chaperone</keyword>
<dbReference type="GO" id="GO:0005874">
    <property type="term" value="C:microtubule"/>
    <property type="evidence" value="ECO:0007669"/>
    <property type="project" value="UniProtKB-KW"/>
</dbReference>
<evidence type="ECO:0000256" key="2">
    <source>
        <dbReference type="ARBA" id="ARBA00006806"/>
    </source>
</evidence>
<dbReference type="GO" id="GO:0048487">
    <property type="term" value="F:beta-tubulin binding"/>
    <property type="evidence" value="ECO:0007669"/>
    <property type="project" value="InterPro"/>
</dbReference>
<comment type="subcellular location">
    <subcellularLocation>
        <location evidence="6">Cytoplasm</location>
        <location evidence="6">Cytoskeleton</location>
    </subcellularLocation>
</comment>
<dbReference type="PANTHER" id="PTHR21500">
    <property type="entry name" value="TUBULIN-SPECIFIC CHAPERONE A"/>
    <property type="match status" value="1"/>
</dbReference>
<sequence>MSDARLRILRIKTGIVKRLTKEKIIYESEANQQKERIKQYKEQGKDEHLIKKQEEVLQESLMMIPDCQRRLFKAHEELKKIIDSEQDLKETDVYPEAEKMLRESESQLIKELLHM</sequence>
<evidence type="ECO:0000313" key="8">
    <source>
        <dbReference type="EnsemblMetazoa" id="NP_001180239"/>
    </source>
</evidence>
<dbReference type="RefSeq" id="NP_001180239.1">
    <property type="nucleotide sequence ID" value="NM_001193310.1"/>
</dbReference>
<protein>
    <recommendedName>
        <fullName evidence="3 6">Tubulin-specific chaperone A</fullName>
    </recommendedName>
</protein>
<accession>A0A7M6UWT4</accession>
<evidence type="ECO:0000256" key="1">
    <source>
        <dbReference type="ARBA" id="ARBA00003046"/>
    </source>
</evidence>
<evidence type="ECO:0000256" key="7">
    <source>
        <dbReference type="SAM" id="Coils"/>
    </source>
</evidence>
<dbReference type="GeneID" id="100499204"/>
<evidence type="ECO:0000256" key="6">
    <source>
        <dbReference type="RuleBase" id="RU364030"/>
    </source>
</evidence>
<feature type="coiled-coil region" evidence="7">
    <location>
        <begin position="16"/>
        <end position="43"/>
    </location>
</feature>
<keyword evidence="9" id="KW-1185">Reference proteome</keyword>
<dbReference type="InterPro" id="IPR004226">
    <property type="entry name" value="TBCA"/>
</dbReference>
<dbReference type="Gene3D" id="1.20.58.90">
    <property type="match status" value="1"/>
</dbReference>
<name>A0A7M6UWT4_NASVI</name>
<dbReference type="Pfam" id="PF02970">
    <property type="entry name" value="TBCA"/>
    <property type="match status" value="1"/>
</dbReference>
<dbReference type="GO" id="GO:0007023">
    <property type="term" value="P:post-chaperonin tubulin folding pathway"/>
    <property type="evidence" value="ECO:0007669"/>
    <property type="project" value="UniProtKB-UniRule"/>
</dbReference>
<comment type="similarity">
    <text evidence="2 6">Belongs to the TBCA family.</text>
</comment>
<keyword evidence="6" id="KW-0963">Cytoplasm</keyword>
<comment type="subunit">
    <text evidence="5 6">Supercomplex made of cofactors A to E. Cofactors A and D function by capturing and stabilizing tubulin in a quasi-native conformation. Cofactor E binds to the cofactor D-tubulin complex; interaction with cofactor C then causes the release of tubulin polypeptides that are committed to the native state.</text>
</comment>
<dbReference type="Proteomes" id="UP000002358">
    <property type="component" value="Unassembled WGS sequence"/>
</dbReference>
<dbReference type="GO" id="GO:0007021">
    <property type="term" value="P:tubulin complex assembly"/>
    <property type="evidence" value="ECO:0007669"/>
    <property type="project" value="UniProtKB-UniRule"/>
</dbReference>
<dbReference type="KEGG" id="nvi:100499204"/>
<dbReference type="InterPro" id="IPR036126">
    <property type="entry name" value="TBCA_sf"/>
</dbReference>
<evidence type="ECO:0000256" key="5">
    <source>
        <dbReference type="ARBA" id="ARBA00026055"/>
    </source>
</evidence>
<dbReference type="EnsemblMetazoa" id="NM_001193310">
    <property type="protein sequence ID" value="NP_001180239"/>
    <property type="gene ID" value="GeneID_100499204"/>
</dbReference>
<dbReference type="AlphaFoldDB" id="A0A7M6UWT4"/>
<evidence type="ECO:0000256" key="3">
    <source>
        <dbReference type="ARBA" id="ARBA00015002"/>
    </source>
</evidence>
<dbReference type="GO" id="GO:0005829">
    <property type="term" value="C:cytosol"/>
    <property type="evidence" value="ECO:0007669"/>
    <property type="project" value="TreeGrafter"/>
</dbReference>
<proteinExistence type="inferred from homology"/>
<keyword evidence="6" id="KW-0493">Microtubule</keyword>
<evidence type="ECO:0000313" key="9">
    <source>
        <dbReference type="Proteomes" id="UP000002358"/>
    </source>
</evidence>
<dbReference type="SUPFAM" id="SSF46988">
    <property type="entry name" value="Tubulin chaperone cofactor A"/>
    <property type="match status" value="1"/>
</dbReference>
<organism evidence="8 9">
    <name type="scientific">Nasonia vitripennis</name>
    <name type="common">Parasitic wasp</name>
    <dbReference type="NCBI Taxonomy" id="7425"/>
    <lineage>
        <taxon>Eukaryota</taxon>
        <taxon>Metazoa</taxon>
        <taxon>Ecdysozoa</taxon>
        <taxon>Arthropoda</taxon>
        <taxon>Hexapoda</taxon>
        <taxon>Insecta</taxon>
        <taxon>Pterygota</taxon>
        <taxon>Neoptera</taxon>
        <taxon>Endopterygota</taxon>
        <taxon>Hymenoptera</taxon>
        <taxon>Apocrita</taxon>
        <taxon>Proctotrupomorpha</taxon>
        <taxon>Chalcidoidea</taxon>
        <taxon>Pteromalidae</taxon>
        <taxon>Pteromalinae</taxon>
        <taxon>Nasonia</taxon>
    </lineage>
</organism>